<feature type="region of interest" description="Disordered" evidence="1">
    <location>
        <begin position="254"/>
        <end position="280"/>
    </location>
</feature>
<accession>A0A6H0JM66</accession>
<feature type="region of interest" description="Disordered" evidence="1">
    <location>
        <begin position="141"/>
        <end position="180"/>
    </location>
</feature>
<feature type="region of interest" description="Disordered" evidence="1">
    <location>
        <begin position="218"/>
        <end position="240"/>
    </location>
</feature>
<dbReference type="AlphaFoldDB" id="A0A6H0JM66"/>
<sequence length="280" mass="30170">MAGMSLMCSSSPAVGPARKAGSMRWKLNATGACACTTTGGRLSALRNSRTTLPRAKPISKLVDCLDMVFLLQVEGAEKTLALAGKWIPRWVAEGSFYRPRPTDRATRSYAVLGWINTVGCAAAFRIRAAWGHVADNVSRSRVHHRSGGRKCQGQAGGGADAAGGERGRKSAAGRNPVKGFPSRVWKGSQVSHLWLNRRSLGIDRLDPITRPLSWLGQQTVGTHPRTKGALRITGGPPAGRRIPMGSLIVLEQEHQATHGEGKRRGRNTSTTLKSRKHRTS</sequence>
<evidence type="ECO:0000256" key="1">
    <source>
        <dbReference type="SAM" id="MobiDB-lite"/>
    </source>
</evidence>
<protein>
    <submittedName>
        <fullName evidence="2">Uncharacterized protein</fullName>
    </submittedName>
</protein>
<dbReference type="EMBL" id="MT074674">
    <property type="protein sequence ID" value="QIU80366.1"/>
    <property type="molecule type" value="Genomic_DNA"/>
</dbReference>
<name>A0A6H0JM66_PSEAI</name>
<organism evidence="2">
    <name type="scientific">Pseudomonas aeruginosa</name>
    <dbReference type="NCBI Taxonomy" id="287"/>
    <lineage>
        <taxon>Bacteria</taxon>
        <taxon>Pseudomonadati</taxon>
        <taxon>Pseudomonadota</taxon>
        <taxon>Gammaproteobacteria</taxon>
        <taxon>Pseudomonadales</taxon>
        <taxon>Pseudomonadaceae</taxon>
        <taxon>Pseudomonas</taxon>
    </lineage>
</organism>
<reference evidence="2" key="1">
    <citation type="submission" date="2020-02" db="EMBL/GenBank/DDBJ databases">
        <title>PAGI-encoded CrpP-like fluoroquinolone-modifying enzymes among Pseudomonas aeruginosa clinical isolates in Europe.</title>
        <authorList>
            <person name="Ortiz de la Rosa J.M."/>
            <person name="Nordmann P."/>
            <person name="Poirel L."/>
        </authorList>
    </citation>
    <scope>NUCLEOTIDE SEQUENCE</scope>
    <source>
        <strain evidence="2">PAGI-196</strain>
    </source>
</reference>
<proteinExistence type="predicted"/>
<evidence type="ECO:0000313" key="2">
    <source>
        <dbReference type="EMBL" id="QIU80366.1"/>
    </source>
</evidence>